<evidence type="ECO:0000256" key="1">
    <source>
        <dbReference type="ARBA" id="ARBA00022448"/>
    </source>
</evidence>
<dbReference type="GO" id="GO:0005886">
    <property type="term" value="C:plasma membrane"/>
    <property type="evidence" value="ECO:0007669"/>
    <property type="project" value="TreeGrafter"/>
</dbReference>
<evidence type="ECO:0000256" key="2">
    <source>
        <dbReference type="SAM" id="Phobius"/>
    </source>
</evidence>
<accession>A0A0R3WED0</accession>
<reference evidence="3 4" key="2">
    <citation type="submission" date="2018-11" db="EMBL/GenBank/DDBJ databases">
        <authorList>
            <consortium name="Pathogen Informatics"/>
        </authorList>
    </citation>
    <scope>NUCLEOTIDE SEQUENCE [LARGE SCALE GENOMIC DNA]</scope>
</reference>
<feature type="transmembrane region" description="Helical" evidence="2">
    <location>
        <begin position="126"/>
        <end position="147"/>
    </location>
</feature>
<dbReference type="WBParaSite" id="TASK_0000916601-mRNA-1">
    <property type="protein sequence ID" value="TASK_0000916601-mRNA-1"/>
    <property type="gene ID" value="TASK_0000916601"/>
</dbReference>
<dbReference type="AlphaFoldDB" id="A0A0R3WED0"/>
<feature type="transmembrane region" description="Helical" evidence="2">
    <location>
        <begin position="48"/>
        <end position="68"/>
    </location>
</feature>
<proteinExistence type="predicted"/>
<feature type="transmembrane region" description="Helical" evidence="2">
    <location>
        <begin position="391"/>
        <end position="411"/>
    </location>
</feature>
<gene>
    <name evidence="3" type="ORF">TASK_LOCUS9167</name>
</gene>
<keyword evidence="1" id="KW-0813">Transport</keyword>
<dbReference type="PANTHER" id="PTHR46154:SF4">
    <property type="entry name" value="UREA ACTIVE TRANSPORTER"/>
    <property type="match status" value="1"/>
</dbReference>
<keyword evidence="2" id="KW-1133">Transmembrane helix</keyword>
<dbReference type="PANTHER" id="PTHR46154">
    <property type="match status" value="1"/>
</dbReference>
<dbReference type="Proteomes" id="UP000282613">
    <property type="component" value="Unassembled WGS sequence"/>
</dbReference>
<feature type="transmembrane region" description="Helical" evidence="2">
    <location>
        <begin position="191"/>
        <end position="212"/>
    </location>
</feature>
<feature type="transmembrane region" description="Helical" evidence="2">
    <location>
        <begin position="88"/>
        <end position="106"/>
    </location>
</feature>
<feature type="transmembrane region" description="Helical" evidence="2">
    <location>
        <begin position="167"/>
        <end position="184"/>
    </location>
</feature>
<reference evidence="5" key="1">
    <citation type="submission" date="2017-02" db="UniProtKB">
        <authorList>
            <consortium name="WormBaseParasite"/>
        </authorList>
    </citation>
    <scope>IDENTIFICATION</scope>
</reference>
<evidence type="ECO:0000313" key="3">
    <source>
        <dbReference type="EMBL" id="VDK42091.1"/>
    </source>
</evidence>
<sequence>MDDIEIEEIVHVRPKPGIMVNVSRRVPLPAFRACRNLQRMFRRRISKALTTTDVAELTCAILLVAIAADILSSLCARKRMHFGTAGCKYVPVNCALVHTIFVLLLLEFRTKAPGAQTIAQFVGRRFGLVAHILTATISLLTSLYTITINITKGSMVLNAVTEDVGEGTIASIIFILVGALLVVTRRRSFSLILYIVNIALLLICAILMFIVLNVPTSLALGNIGSFYKLLMCFNKSDYGIGDYMTSGFDDGTLSNSLISLVGLVMFATPAHLLGEGGILAIFIVILLLLVTSCMFSTVGASSVIYHDVLEAYIRPFRKQVDASTCLLCGKRRGHLAIRHNICRCRSMLECASCHIDTWIKEECRNRAAATLVYSCQTHGAYRAYTDVMSRSVPPITFTVMACMIPMFMTFSETEVENFLFYGLDTPFVGCLCLSILWDRLSKVALLIGYFVSAGASLTLWFVLRNTSSLSTNQIQLMGLGVAFLGGFLLPALISLSLTKPLPPKAASGVWCRVQEIDNPLVPWPEVFTRYIN</sequence>
<dbReference type="Gene3D" id="1.20.1730.10">
    <property type="entry name" value="Sodium/glucose cotransporter"/>
    <property type="match status" value="1"/>
</dbReference>
<organism evidence="5">
    <name type="scientific">Taenia asiatica</name>
    <name type="common">Asian tapeworm</name>
    <dbReference type="NCBI Taxonomy" id="60517"/>
    <lineage>
        <taxon>Eukaryota</taxon>
        <taxon>Metazoa</taxon>
        <taxon>Spiralia</taxon>
        <taxon>Lophotrochozoa</taxon>
        <taxon>Platyhelminthes</taxon>
        <taxon>Cestoda</taxon>
        <taxon>Eucestoda</taxon>
        <taxon>Cyclophyllidea</taxon>
        <taxon>Taeniidae</taxon>
        <taxon>Taenia</taxon>
    </lineage>
</organism>
<evidence type="ECO:0000313" key="4">
    <source>
        <dbReference type="Proteomes" id="UP000282613"/>
    </source>
</evidence>
<keyword evidence="4" id="KW-1185">Reference proteome</keyword>
<feature type="transmembrane region" description="Helical" evidence="2">
    <location>
        <begin position="474"/>
        <end position="493"/>
    </location>
</feature>
<keyword evidence="2" id="KW-0812">Transmembrane</keyword>
<keyword evidence="2" id="KW-0472">Membrane</keyword>
<dbReference type="InterPro" id="IPR031155">
    <property type="entry name" value="DUR"/>
</dbReference>
<feature type="transmembrane region" description="Helical" evidence="2">
    <location>
        <begin position="279"/>
        <end position="305"/>
    </location>
</feature>
<feature type="transmembrane region" description="Helical" evidence="2">
    <location>
        <begin position="418"/>
        <end position="437"/>
    </location>
</feature>
<feature type="transmembrane region" description="Helical" evidence="2">
    <location>
        <begin position="253"/>
        <end position="272"/>
    </location>
</feature>
<protein>
    <submittedName>
        <fullName evidence="5">SSD domain-containing protein</fullName>
    </submittedName>
</protein>
<evidence type="ECO:0000313" key="5">
    <source>
        <dbReference type="WBParaSite" id="TASK_0000916601-mRNA-1"/>
    </source>
</evidence>
<dbReference type="InterPro" id="IPR038377">
    <property type="entry name" value="Na/Glc_symporter_sf"/>
</dbReference>
<dbReference type="OrthoDB" id="10049971at2759"/>
<dbReference type="GO" id="GO:0015204">
    <property type="term" value="F:urea transmembrane transporter activity"/>
    <property type="evidence" value="ECO:0007669"/>
    <property type="project" value="InterPro"/>
</dbReference>
<feature type="transmembrane region" description="Helical" evidence="2">
    <location>
        <begin position="443"/>
        <end position="462"/>
    </location>
</feature>
<name>A0A0R3WED0_TAEAS</name>
<dbReference type="EMBL" id="UYRS01019013">
    <property type="protein sequence ID" value="VDK42091.1"/>
    <property type="molecule type" value="Genomic_DNA"/>
</dbReference>